<comment type="caution">
    <text evidence="2">The sequence shown here is derived from an EMBL/GenBank/DDBJ whole genome shotgun (WGS) entry which is preliminary data.</text>
</comment>
<gene>
    <name evidence="2" type="ORF">KQ486_07640</name>
</gene>
<keyword evidence="3" id="KW-1185">Reference proteome</keyword>
<dbReference type="RefSeq" id="WP_216687240.1">
    <property type="nucleotide sequence ID" value="NZ_CAUPKR010000025.1"/>
</dbReference>
<feature type="transmembrane region" description="Helical" evidence="1">
    <location>
        <begin position="9"/>
        <end position="25"/>
    </location>
</feature>
<keyword evidence="1" id="KW-0472">Membrane</keyword>
<feature type="transmembrane region" description="Helical" evidence="1">
    <location>
        <begin position="31"/>
        <end position="49"/>
    </location>
</feature>
<dbReference type="EMBL" id="JAHLZF010000009">
    <property type="protein sequence ID" value="MBU6080888.1"/>
    <property type="molecule type" value="Genomic_DNA"/>
</dbReference>
<feature type="transmembrane region" description="Helical" evidence="1">
    <location>
        <begin position="70"/>
        <end position="92"/>
    </location>
</feature>
<proteinExistence type="predicted"/>
<protein>
    <submittedName>
        <fullName evidence="2">Uncharacterized protein</fullName>
    </submittedName>
</protein>
<evidence type="ECO:0000256" key="1">
    <source>
        <dbReference type="SAM" id="Phobius"/>
    </source>
</evidence>
<evidence type="ECO:0000313" key="3">
    <source>
        <dbReference type="Proteomes" id="UP000812672"/>
    </source>
</evidence>
<accession>A0ABS6GQW6</accession>
<keyword evidence="1" id="KW-1133">Transmembrane helix</keyword>
<evidence type="ECO:0000313" key="2">
    <source>
        <dbReference type="EMBL" id="MBU6080888.1"/>
    </source>
</evidence>
<dbReference type="Proteomes" id="UP000812672">
    <property type="component" value="Unassembled WGS sequence"/>
</dbReference>
<organism evidence="2 3">
    <name type="scientific">Allobacillus halotolerans</name>
    <dbReference type="NCBI Taxonomy" id="570278"/>
    <lineage>
        <taxon>Bacteria</taxon>
        <taxon>Bacillati</taxon>
        <taxon>Bacillota</taxon>
        <taxon>Bacilli</taxon>
        <taxon>Bacillales</taxon>
        <taxon>Bacillaceae</taxon>
        <taxon>Allobacillus</taxon>
    </lineage>
</organism>
<name>A0ABS6GQW6_9BACI</name>
<keyword evidence="1" id="KW-0812">Transmembrane</keyword>
<sequence>MNKQKFQRAVVLGLYVVLFSIPYYLDIYYQTFYYVFISILFLFTMIFEFEEKVIAEERFYRMWKKTRERGIVFFALKEWLKTIGSIFFFLVLEK</sequence>
<reference evidence="2 3" key="1">
    <citation type="journal article" date="2011" name="Int. J. Syst. Evol. Microbiol.">
        <title>Allobacillus halotolerans gen. nov., sp. nov. isolated from shrimp paste.</title>
        <authorList>
            <person name="Sheu S.Y."/>
            <person name="Arun A.B."/>
            <person name="Jiang S.R."/>
            <person name="Young C.C."/>
            <person name="Chen W.M."/>
        </authorList>
    </citation>
    <scope>NUCLEOTIDE SEQUENCE [LARGE SCALE GENOMIC DNA]</scope>
    <source>
        <strain evidence="2 3">LMG 24826</strain>
    </source>
</reference>